<comment type="caution">
    <text evidence="4">The sequence shown here is derived from an EMBL/GenBank/DDBJ whole genome shotgun (WGS) entry which is preliminary data.</text>
</comment>
<feature type="domain" description="Carrier" evidence="3">
    <location>
        <begin position="7"/>
        <end position="61"/>
    </location>
</feature>
<dbReference type="InterPro" id="IPR009081">
    <property type="entry name" value="PP-bd_ACP"/>
</dbReference>
<evidence type="ECO:0000256" key="2">
    <source>
        <dbReference type="ARBA" id="ARBA00022553"/>
    </source>
</evidence>
<dbReference type="AlphaFoldDB" id="A0A7W7GVM0"/>
<dbReference type="PROSITE" id="PS00012">
    <property type="entry name" value="PHOSPHOPANTETHEINE"/>
    <property type="match status" value="1"/>
</dbReference>
<protein>
    <submittedName>
        <fullName evidence="4">Acyl carrier protein</fullName>
    </submittedName>
</protein>
<reference evidence="4 5" key="1">
    <citation type="submission" date="2020-08" db="EMBL/GenBank/DDBJ databases">
        <title>Sequencing the genomes of 1000 actinobacteria strains.</title>
        <authorList>
            <person name="Klenk H.-P."/>
        </authorList>
    </citation>
    <scope>NUCLEOTIDE SEQUENCE [LARGE SCALE GENOMIC DNA]</scope>
    <source>
        <strain evidence="4 5">DSM 45809</strain>
    </source>
</reference>
<keyword evidence="5" id="KW-1185">Reference proteome</keyword>
<proteinExistence type="predicted"/>
<keyword evidence="1" id="KW-0596">Phosphopantetheine</keyword>
<dbReference type="Pfam" id="PF00550">
    <property type="entry name" value="PP-binding"/>
    <property type="match status" value="1"/>
</dbReference>
<gene>
    <name evidence="4" type="ORF">BJY16_002612</name>
</gene>
<evidence type="ECO:0000256" key="1">
    <source>
        <dbReference type="ARBA" id="ARBA00022450"/>
    </source>
</evidence>
<organism evidence="4 5">
    <name type="scientific">Actinoplanes octamycinicus</name>
    <dbReference type="NCBI Taxonomy" id="135948"/>
    <lineage>
        <taxon>Bacteria</taxon>
        <taxon>Bacillati</taxon>
        <taxon>Actinomycetota</taxon>
        <taxon>Actinomycetes</taxon>
        <taxon>Micromonosporales</taxon>
        <taxon>Micromonosporaceae</taxon>
        <taxon>Actinoplanes</taxon>
    </lineage>
</organism>
<evidence type="ECO:0000259" key="3">
    <source>
        <dbReference type="Pfam" id="PF00550"/>
    </source>
</evidence>
<dbReference type="Gene3D" id="1.10.1200.10">
    <property type="entry name" value="ACP-like"/>
    <property type="match status" value="1"/>
</dbReference>
<dbReference type="SUPFAM" id="SSF47336">
    <property type="entry name" value="ACP-like"/>
    <property type="match status" value="1"/>
</dbReference>
<accession>A0A7W7GVM0</accession>
<sequence>MEPNVIQVIREAVAETLDCETDAVPLHAAVVADLGAESIELVDVLFRVECALGVQLAIDDIGTLLQGGLADHQFVDARGTLTGAGRAQLASILTVPTGVRLATGLRPDQVSALLTVEDLAALLSPLLTTTDGSRPCLVR</sequence>
<keyword evidence="2" id="KW-0597">Phosphoprotein</keyword>
<name>A0A7W7GVM0_9ACTN</name>
<evidence type="ECO:0000313" key="5">
    <source>
        <dbReference type="Proteomes" id="UP000546162"/>
    </source>
</evidence>
<dbReference type="EMBL" id="JACHNB010000001">
    <property type="protein sequence ID" value="MBB4739153.1"/>
    <property type="molecule type" value="Genomic_DNA"/>
</dbReference>
<evidence type="ECO:0000313" key="4">
    <source>
        <dbReference type="EMBL" id="MBB4739153.1"/>
    </source>
</evidence>
<dbReference type="Proteomes" id="UP000546162">
    <property type="component" value="Unassembled WGS sequence"/>
</dbReference>
<dbReference type="InterPro" id="IPR036736">
    <property type="entry name" value="ACP-like_sf"/>
</dbReference>
<dbReference type="InterPro" id="IPR006162">
    <property type="entry name" value="Ppantetheine_attach_site"/>
</dbReference>
<dbReference type="RefSeq" id="WP_185039729.1">
    <property type="nucleotide sequence ID" value="NZ_BAABFG010000005.1"/>
</dbReference>